<reference evidence="1" key="1">
    <citation type="submission" date="2023-05" db="EMBL/GenBank/DDBJ databases">
        <authorList>
            <person name="Stuckert A."/>
        </authorList>
    </citation>
    <scope>NUCLEOTIDE SEQUENCE</scope>
</reference>
<evidence type="ECO:0000313" key="1">
    <source>
        <dbReference type="EMBL" id="CAI9560051.1"/>
    </source>
</evidence>
<gene>
    <name evidence="1" type="ORF">SPARVUS_LOCUS5178196</name>
</gene>
<name>A0ABN9CIU9_9NEOB</name>
<dbReference type="Proteomes" id="UP001162483">
    <property type="component" value="Unassembled WGS sequence"/>
</dbReference>
<accession>A0ABN9CIU9</accession>
<keyword evidence="2" id="KW-1185">Reference proteome</keyword>
<dbReference type="EMBL" id="CATNWA010010537">
    <property type="protein sequence ID" value="CAI9560051.1"/>
    <property type="molecule type" value="Genomic_DNA"/>
</dbReference>
<protein>
    <submittedName>
        <fullName evidence="1">Uncharacterized protein</fullName>
    </submittedName>
</protein>
<organism evidence="1 2">
    <name type="scientific">Staurois parvus</name>
    <dbReference type="NCBI Taxonomy" id="386267"/>
    <lineage>
        <taxon>Eukaryota</taxon>
        <taxon>Metazoa</taxon>
        <taxon>Chordata</taxon>
        <taxon>Craniata</taxon>
        <taxon>Vertebrata</taxon>
        <taxon>Euteleostomi</taxon>
        <taxon>Amphibia</taxon>
        <taxon>Batrachia</taxon>
        <taxon>Anura</taxon>
        <taxon>Neobatrachia</taxon>
        <taxon>Ranoidea</taxon>
        <taxon>Ranidae</taxon>
        <taxon>Staurois</taxon>
    </lineage>
</organism>
<comment type="caution">
    <text evidence="1">The sequence shown here is derived from an EMBL/GenBank/DDBJ whole genome shotgun (WGS) entry which is preliminary data.</text>
</comment>
<proteinExistence type="predicted"/>
<sequence>MIAPTCQNVSERNFQKEQQLGLTLNGLLFTLKGKLEKFHLFKSVFQSRNATYFMFHP</sequence>
<evidence type="ECO:0000313" key="2">
    <source>
        <dbReference type="Proteomes" id="UP001162483"/>
    </source>
</evidence>